<dbReference type="GO" id="GO:0016787">
    <property type="term" value="F:hydrolase activity"/>
    <property type="evidence" value="ECO:0007669"/>
    <property type="project" value="UniProtKB-KW"/>
</dbReference>
<keyword evidence="3" id="KW-0540">Nuclease</keyword>
<comment type="caution">
    <text evidence="8">The sequence shown here is derived from an EMBL/GenBank/DDBJ whole genome shotgun (WGS) entry which is preliminary data.</text>
</comment>
<evidence type="ECO:0000256" key="2">
    <source>
        <dbReference type="ARBA" id="ARBA00022649"/>
    </source>
</evidence>
<evidence type="ECO:0000313" key="8">
    <source>
        <dbReference type="EMBL" id="HDQ99151.1"/>
    </source>
</evidence>
<reference evidence="8" key="1">
    <citation type="journal article" date="2020" name="mSystems">
        <title>Genome- and Community-Level Interaction Insights into Carbon Utilization and Element Cycling Functions of Hydrothermarchaeota in Hydrothermal Sediment.</title>
        <authorList>
            <person name="Zhou Z."/>
            <person name="Liu Y."/>
            <person name="Xu W."/>
            <person name="Pan J."/>
            <person name="Luo Z.H."/>
            <person name="Li M."/>
        </authorList>
    </citation>
    <scope>NUCLEOTIDE SEQUENCE [LARGE SCALE GENOMIC DNA]</scope>
    <source>
        <strain evidence="8">SpSt-1182</strain>
    </source>
</reference>
<accession>A0A7V0T5E7</accession>
<keyword evidence="2" id="KW-1277">Toxin-antitoxin system</keyword>
<evidence type="ECO:0000256" key="1">
    <source>
        <dbReference type="ARBA" id="ARBA00006620"/>
    </source>
</evidence>
<dbReference type="InterPro" id="IPR012933">
    <property type="entry name" value="HicA_mRNA_interferase"/>
</dbReference>
<dbReference type="GO" id="GO:0004519">
    <property type="term" value="F:endonuclease activity"/>
    <property type="evidence" value="ECO:0007669"/>
    <property type="project" value="UniProtKB-KW"/>
</dbReference>
<evidence type="ECO:0000256" key="7">
    <source>
        <dbReference type="ARBA" id="ARBA00023016"/>
    </source>
</evidence>
<comment type="similarity">
    <text evidence="1">Belongs to the HicA mRNA interferase family.</text>
</comment>
<gene>
    <name evidence="8" type="ORF">ENN51_02540</name>
</gene>
<evidence type="ECO:0000256" key="3">
    <source>
        <dbReference type="ARBA" id="ARBA00022722"/>
    </source>
</evidence>
<dbReference type="Proteomes" id="UP000885672">
    <property type="component" value="Unassembled WGS sequence"/>
</dbReference>
<dbReference type="AlphaFoldDB" id="A0A7V0T5E7"/>
<keyword evidence="5" id="KW-0378">Hydrolase</keyword>
<protein>
    <submittedName>
        <fullName evidence="8">Type II toxin-antitoxin system HicA family toxin</fullName>
    </submittedName>
</protein>
<organism evidence="8">
    <name type="scientific">candidate division WOR-3 bacterium</name>
    <dbReference type="NCBI Taxonomy" id="2052148"/>
    <lineage>
        <taxon>Bacteria</taxon>
        <taxon>Bacteria division WOR-3</taxon>
    </lineage>
</organism>
<sequence>MMPPVPLLKPREVIRAFERLGWTVARQRGSHVIMTREGHIASLSIPDHPEVARGTLRSLVARAGLTVGEFIAALER</sequence>
<dbReference type="Pfam" id="PF07927">
    <property type="entry name" value="HicA_toxin"/>
    <property type="match status" value="1"/>
</dbReference>
<keyword evidence="7" id="KW-0346">Stress response</keyword>
<evidence type="ECO:0000256" key="5">
    <source>
        <dbReference type="ARBA" id="ARBA00022801"/>
    </source>
</evidence>
<keyword evidence="6" id="KW-0694">RNA-binding</keyword>
<evidence type="ECO:0000256" key="4">
    <source>
        <dbReference type="ARBA" id="ARBA00022759"/>
    </source>
</evidence>
<evidence type="ECO:0000256" key="6">
    <source>
        <dbReference type="ARBA" id="ARBA00022884"/>
    </source>
</evidence>
<dbReference type="EMBL" id="DSBX01000097">
    <property type="protein sequence ID" value="HDQ99151.1"/>
    <property type="molecule type" value="Genomic_DNA"/>
</dbReference>
<name>A0A7V0T5E7_UNCW3</name>
<keyword evidence="4" id="KW-0255">Endonuclease</keyword>
<dbReference type="GO" id="GO:0003729">
    <property type="term" value="F:mRNA binding"/>
    <property type="evidence" value="ECO:0007669"/>
    <property type="project" value="InterPro"/>
</dbReference>
<dbReference type="SUPFAM" id="SSF54786">
    <property type="entry name" value="YcfA/nrd intein domain"/>
    <property type="match status" value="1"/>
</dbReference>
<dbReference type="Gene3D" id="3.30.920.30">
    <property type="entry name" value="Hypothetical protein"/>
    <property type="match status" value="1"/>
</dbReference>
<dbReference type="InterPro" id="IPR038570">
    <property type="entry name" value="HicA_sf"/>
</dbReference>
<proteinExistence type="inferred from homology"/>